<dbReference type="CDD" id="cd05484">
    <property type="entry name" value="retropepsin_like_LTR_2"/>
    <property type="match status" value="1"/>
</dbReference>
<evidence type="ECO:0000259" key="6">
    <source>
        <dbReference type="PROSITE" id="PS50878"/>
    </source>
</evidence>
<keyword evidence="4" id="KW-0255">Endonuclease</keyword>
<dbReference type="InterPro" id="IPR034128">
    <property type="entry name" value="K02A2.6-like"/>
</dbReference>
<comment type="caution">
    <text evidence="7">The sequence shown here is derived from an EMBL/GenBank/DDBJ whole genome shotgun (WGS) entry which is preliminary data.</text>
</comment>
<evidence type="ECO:0000313" key="7">
    <source>
        <dbReference type="EMBL" id="KAK4472167.1"/>
    </source>
</evidence>
<dbReference type="Gene3D" id="3.30.70.270">
    <property type="match status" value="2"/>
</dbReference>
<dbReference type="Pfam" id="PF00078">
    <property type="entry name" value="RVT_1"/>
    <property type="match status" value="1"/>
</dbReference>
<evidence type="ECO:0000256" key="2">
    <source>
        <dbReference type="ARBA" id="ARBA00022695"/>
    </source>
</evidence>
<keyword evidence="1" id="KW-0808">Transferase</keyword>
<keyword evidence="4" id="KW-0378">Hydrolase</keyword>
<feature type="region of interest" description="Disordered" evidence="5">
    <location>
        <begin position="245"/>
        <end position="267"/>
    </location>
</feature>
<dbReference type="EMBL" id="JALJAT010000002">
    <property type="protein sequence ID" value="KAK4472167.1"/>
    <property type="molecule type" value="Genomic_DNA"/>
</dbReference>
<dbReference type="SUPFAM" id="SSF50630">
    <property type="entry name" value="Acid proteases"/>
    <property type="match status" value="1"/>
</dbReference>
<keyword evidence="8" id="KW-1185">Reference proteome</keyword>
<dbReference type="InterPro" id="IPR021109">
    <property type="entry name" value="Peptidase_aspartic_dom_sf"/>
</dbReference>
<dbReference type="PROSITE" id="PS50878">
    <property type="entry name" value="RT_POL"/>
    <property type="match status" value="1"/>
</dbReference>
<dbReference type="PANTHER" id="PTHR37984">
    <property type="entry name" value="PROTEIN CBG26694"/>
    <property type="match status" value="1"/>
</dbReference>
<dbReference type="GO" id="GO:0004519">
    <property type="term" value="F:endonuclease activity"/>
    <property type="evidence" value="ECO:0007669"/>
    <property type="project" value="UniProtKB-KW"/>
</dbReference>
<dbReference type="InterPro" id="IPR055510">
    <property type="entry name" value="DUF7083"/>
</dbReference>
<dbReference type="Gene3D" id="3.10.10.10">
    <property type="entry name" value="HIV Type 1 Reverse Transcriptase, subunit A, domain 1"/>
    <property type="match status" value="1"/>
</dbReference>
<dbReference type="Gene3D" id="2.40.70.10">
    <property type="entry name" value="Acid Proteases"/>
    <property type="match status" value="1"/>
</dbReference>
<dbReference type="AlphaFoldDB" id="A0AAE2D5Q6"/>
<dbReference type="InterPro" id="IPR043128">
    <property type="entry name" value="Rev_trsase/Diguanyl_cyclase"/>
</dbReference>
<dbReference type="Pfam" id="PF23309">
    <property type="entry name" value="DUF7083"/>
    <property type="match status" value="1"/>
</dbReference>
<proteinExistence type="predicted"/>
<dbReference type="Proteomes" id="UP001292079">
    <property type="component" value="Unassembled WGS sequence"/>
</dbReference>
<name>A0AAE2D5Q6_SCHME</name>
<dbReference type="InterPro" id="IPR043502">
    <property type="entry name" value="DNA/RNA_pol_sf"/>
</dbReference>
<organism evidence="7 8">
    <name type="scientific">Schistosoma mekongi</name>
    <name type="common">Parasitic worm</name>
    <dbReference type="NCBI Taxonomy" id="38744"/>
    <lineage>
        <taxon>Eukaryota</taxon>
        <taxon>Metazoa</taxon>
        <taxon>Spiralia</taxon>
        <taxon>Lophotrochozoa</taxon>
        <taxon>Platyhelminthes</taxon>
        <taxon>Trematoda</taxon>
        <taxon>Digenea</taxon>
        <taxon>Strigeidida</taxon>
        <taxon>Schistosomatoidea</taxon>
        <taxon>Schistosomatidae</taxon>
        <taxon>Schistosoma</taxon>
    </lineage>
</organism>
<feature type="domain" description="Reverse transcriptase" evidence="6">
    <location>
        <begin position="521"/>
        <end position="699"/>
    </location>
</feature>
<dbReference type="GO" id="GO:0016779">
    <property type="term" value="F:nucleotidyltransferase activity"/>
    <property type="evidence" value="ECO:0007669"/>
    <property type="project" value="UniProtKB-KW"/>
</dbReference>
<protein>
    <recommendedName>
        <fullName evidence="6">Reverse transcriptase domain-containing protein</fullName>
    </recommendedName>
</protein>
<reference evidence="7" key="1">
    <citation type="submission" date="2022-04" db="EMBL/GenBank/DDBJ databases">
        <authorList>
            <person name="Xu L."/>
            <person name="Lv Z."/>
        </authorList>
    </citation>
    <scope>NUCLEOTIDE SEQUENCE</scope>
    <source>
        <strain evidence="7">LV_2022a</strain>
    </source>
</reference>
<dbReference type="FunFam" id="3.30.70.270:FF:000020">
    <property type="entry name" value="Transposon Tf2-6 polyprotein-like Protein"/>
    <property type="match status" value="1"/>
</dbReference>
<dbReference type="InterPro" id="IPR000477">
    <property type="entry name" value="RT_dom"/>
</dbReference>
<reference evidence="7" key="2">
    <citation type="journal article" date="2023" name="Infect Dis Poverty">
        <title>Chromosome-scale genome of the human blood fluke Schistosoma mekongi and its implications for public health.</title>
        <authorList>
            <person name="Zhou M."/>
            <person name="Xu L."/>
            <person name="Xu D."/>
            <person name="Chen W."/>
            <person name="Khan J."/>
            <person name="Hu Y."/>
            <person name="Huang H."/>
            <person name="Wei H."/>
            <person name="Zhang Y."/>
            <person name="Chusongsang P."/>
            <person name="Tanasarnprasert K."/>
            <person name="Hu X."/>
            <person name="Limpanont Y."/>
            <person name="Lv Z."/>
        </authorList>
    </citation>
    <scope>NUCLEOTIDE SEQUENCE</scope>
    <source>
        <strain evidence="7">LV_2022a</strain>
    </source>
</reference>
<feature type="compositionally biased region" description="Polar residues" evidence="5">
    <location>
        <begin position="248"/>
        <end position="261"/>
    </location>
</feature>
<sequence>MVTMDPIKMEMLLDEQLKLMKLVTSSKSTSETSSTVPVPNSTLSVDGIINSIAEFNYDPEANVTFDTWFRRYEDLFMFDLAPQDDSWKVRLLLRKLGAAELDKYCNLILPQNPRDRTFTETCTTLSQHFGDNSSLFNIRYRCLKLKMNESDDFLTHVGIVNRECERFKLKDLSEDQFKSIILICSLQSERFADIRTRLLHRLDQEPTLSLKDIAAEHQRLTNLKHDTTLVQSGGHSEIEVHAVHQKPNPRQLTPATTTPTSCAKPADKKRTIPPSRCWNCGAWHFAKFCPFKNYRCRKCDMLGHKETFCKQKETRTRSRSRRRFRSFSKPAESLSVSTVNHIHQRPARKYVSVQINGQEVSLQLDTASDITIISRKTWIKIGKPVLCSTEQLAVSATGNRLQIVGKIVCSVTFNDITMNGVCYVVNSNLNLLGLDWFADLKLGDVPLSTICHRIVNIKDSKDFTKILREFDKVFEKGLGCCTTMKVSLHLVPNAFPVFRPKRPVPYASLPEVDAELQRLEKQGVLTPVSFSAWAAPIVVVKKPNGTLRICADFSTGLNAALEQHHYPLPVPEDLFTILNGGSYFAKLDLADAYLQVEVEPTCRELLTINTHRGLFQYTRLPFGVKTAPAILQQLMDTILTGITGVAVYLDDILVVASSPNELYDRLAMVLKRIQDSGFRLRPEKCQFYLTSVKYLGFIFESGRRPDPENIEVHEKRAPLNHLLGKNVKWNWTKPCQAAFDAVKKLLTSVKYLGFIFDKSGRRPDPENIEAIRKMPAPNDVPTLRSFLGLISYYSAFLPSLHEKRAPLNHLLGKNVKWNWTKPCQAAFDAVKKLLTSVKYLGFIFDKSGRRPDPENIEAIRKMPAPNDVPTLRSFLGLIS</sequence>
<keyword evidence="3" id="KW-0540">Nuclease</keyword>
<dbReference type="SUPFAM" id="SSF56672">
    <property type="entry name" value="DNA/RNA polymerases"/>
    <property type="match status" value="3"/>
</dbReference>
<evidence type="ECO:0000256" key="4">
    <source>
        <dbReference type="ARBA" id="ARBA00022759"/>
    </source>
</evidence>
<dbReference type="Pfam" id="PF13975">
    <property type="entry name" value="gag-asp_proteas"/>
    <property type="match status" value="1"/>
</dbReference>
<dbReference type="InterPro" id="IPR050951">
    <property type="entry name" value="Retrovirus_Pol_polyprotein"/>
</dbReference>
<dbReference type="PANTHER" id="PTHR37984:SF5">
    <property type="entry name" value="PROTEIN NYNRIN-LIKE"/>
    <property type="match status" value="1"/>
</dbReference>
<gene>
    <name evidence="7" type="ORF">MN116_000465</name>
</gene>
<accession>A0AAE2D5Q6</accession>
<evidence type="ECO:0000256" key="5">
    <source>
        <dbReference type="SAM" id="MobiDB-lite"/>
    </source>
</evidence>
<evidence type="ECO:0000256" key="3">
    <source>
        <dbReference type="ARBA" id="ARBA00022722"/>
    </source>
</evidence>
<evidence type="ECO:0000313" key="8">
    <source>
        <dbReference type="Proteomes" id="UP001292079"/>
    </source>
</evidence>
<keyword evidence="2" id="KW-0548">Nucleotidyltransferase</keyword>
<dbReference type="CDD" id="cd01647">
    <property type="entry name" value="RT_LTR"/>
    <property type="match status" value="1"/>
</dbReference>
<evidence type="ECO:0000256" key="1">
    <source>
        <dbReference type="ARBA" id="ARBA00022679"/>
    </source>
</evidence>